<protein>
    <recommendedName>
        <fullName evidence="1">TOTE conflict system primase domain-containing protein</fullName>
    </recommendedName>
</protein>
<reference evidence="2" key="1">
    <citation type="journal article" date="2015" name="Nature">
        <title>Complex archaea that bridge the gap between prokaryotes and eukaryotes.</title>
        <authorList>
            <person name="Spang A."/>
            <person name="Saw J.H."/>
            <person name="Jorgensen S.L."/>
            <person name="Zaremba-Niedzwiedzka K."/>
            <person name="Martijn J."/>
            <person name="Lind A.E."/>
            <person name="van Eijk R."/>
            <person name="Schleper C."/>
            <person name="Guy L."/>
            <person name="Ettema T.J."/>
        </authorList>
    </citation>
    <scope>NUCLEOTIDE SEQUENCE</scope>
</reference>
<dbReference type="Pfam" id="PF22548">
    <property type="entry name" value="AEP-TOTE"/>
    <property type="match status" value="1"/>
</dbReference>
<accession>A0A0F9RRC9</accession>
<dbReference type="SUPFAM" id="SSF52540">
    <property type="entry name" value="P-loop containing nucleoside triphosphate hydrolases"/>
    <property type="match status" value="1"/>
</dbReference>
<evidence type="ECO:0000313" key="2">
    <source>
        <dbReference type="EMBL" id="KKN52372.1"/>
    </source>
</evidence>
<evidence type="ECO:0000259" key="1">
    <source>
        <dbReference type="Pfam" id="PF22548"/>
    </source>
</evidence>
<feature type="domain" description="TOTE conflict system primase" evidence="1">
    <location>
        <begin position="33"/>
        <end position="179"/>
    </location>
</feature>
<organism evidence="2">
    <name type="scientific">marine sediment metagenome</name>
    <dbReference type="NCBI Taxonomy" id="412755"/>
    <lineage>
        <taxon>unclassified sequences</taxon>
        <taxon>metagenomes</taxon>
        <taxon>ecological metagenomes</taxon>
    </lineage>
</organism>
<comment type="caution">
    <text evidence="2">The sequence shown here is derived from an EMBL/GenBank/DDBJ whole genome shotgun (WGS) entry which is preliminary data.</text>
</comment>
<gene>
    <name evidence="2" type="ORF">LCGC14_0612890</name>
</gene>
<dbReference type="AlphaFoldDB" id="A0A0F9RRC9"/>
<proteinExistence type="predicted"/>
<name>A0A0F9RRC9_9ZZZZ</name>
<dbReference type="Gene3D" id="3.40.50.300">
    <property type="entry name" value="P-loop containing nucleotide triphosphate hydrolases"/>
    <property type="match status" value="1"/>
</dbReference>
<dbReference type="EMBL" id="LAZR01001021">
    <property type="protein sequence ID" value="KKN52372.1"/>
    <property type="molecule type" value="Genomic_DNA"/>
</dbReference>
<dbReference type="InterPro" id="IPR054347">
    <property type="entry name" value="TOTE_primase"/>
</dbReference>
<sequence>MEKLAKLMYRLFKGRRDTWAVRRGDEYFRVTGKEMTIETYKTHLTGPNIGIYPLLSTGEACYVAAIDIDKNDLELVKRAQELLPKPNYVERSRSGNFHIWMFFKEPVVIDNLSIACRKALTLLRKECDEHCNLYPLSATNLGLLIAIPLQKGFVEQGLTIFIDAENTLEAQLEFLQEIEFTAIPGSFLDNKILKDLWSGQGKKTGDRSRSGYDFSFCVALFGFGYTTPTVKKLLRKRPGVHKDDETYIAKTVEAARATQLKASSTALPERIVDWSAIEELSREEFIKRLATHLVLREEQLRQFDIFFATIVANIMTKGRPVWLLFIGPPGCGKTLPMMALKYAPYVYMSSAFRSSALISGWGMRGGEDMSLIPKLDGKVLLVKDMSSLLSQHKEVVSEVLSLLRDAYDGSCSKPFGTGVTRTYTSRFGFIGATTPDIDAYWSLNVRLGERFLRYRCRATPEEIYEKIDCALASITDEDSVDLDLENTCMGFLKHLLGTYGEENTSGTLKLSRQKEIGRLAQLGAILRTVVSRSPYGQEVLVIPEWEEATRYAKQLAKMAMSLAYVRGRETNGDEELEVLKILVRDSMDARIEKICGIIYREPGLEANQIGDKISLPAWTVRTCLDNLSVARIVFHQRQDLRLTWQFVPWIEGQLNEFKLWPKEK</sequence>
<dbReference type="InterPro" id="IPR027417">
    <property type="entry name" value="P-loop_NTPase"/>
</dbReference>